<comment type="caution">
    <text evidence="1">The sequence shown here is derived from an EMBL/GenBank/DDBJ whole genome shotgun (WGS) entry which is preliminary data.</text>
</comment>
<dbReference type="RefSeq" id="WP_205121211.1">
    <property type="nucleotide sequence ID" value="NZ_JAFBCM010000001.1"/>
</dbReference>
<sequence>MSDTWTIGELSAAPRLLPQWIVQTGPITLPAPVSALRSSRGGMAEIRTSQGFMALLDADGRPKHDLYLLQQQIATESSYPMARRRYPTRVPLLVRRKVARFEHELRRLRGVRCRPAFAPAGDAVGALARHADQLVERTPWPDDKRSAFVVTHDVEAECPDRVVQLARSEAELGIRATYFLIPSQWRDQALPEQLRELGHEVACHGLDHSGREANAPLADFDAVIRKLGLGPPLGYRSPHFACPDAHAMRVGALFAYDSSRPDTRWRGRRIGWLGCETIFPFVEHNNTIQLPVTLPTDLDLLDDGYDWSKVRLAWRVKWRWISDARGLGLLCTHIPAPGGETEVLPFLTELVGDDQAWIGTAGELAEFLTAKARPDGTLRPWAELAPVPVVRHQLSLTPLSG</sequence>
<evidence type="ECO:0008006" key="3">
    <source>
        <dbReference type="Google" id="ProtNLM"/>
    </source>
</evidence>
<keyword evidence="2" id="KW-1185">Reference proteome</keyword>
<reference evidence="2" key="1">
    <citation type="journal article" date="2019" name="Int. J. Syst. Evol. Microbiol.">
        <title>The Global Catalogue of Microorganisms (GCM) 10K type strain sequencing project: providing services to taxonomists for standard genome sequencing and annotation.</title>
        <authorList>
            <consortium name="The Broad Institute Genomics Platform"/>
            <consortium name="The Broad Institute Genome Sequencing Center for Infectious Disease"/>
            <person name="Wu L."/>
            <person name="Ma J."/>
        </authorList>
    </citation>
    <scope>NUCLEOTIDE SEQUENCE [LARGE SCALE GENOMIC DNA]</scope>
    <source>
        <strain evidence="2">CGMCC 4.7241</strain>
    </source>
</reference>
<dbReference type="Gene3D" id="3.20.20.370">
    <property type="entry name" value="Glycoside hydrolase/deacetylase"/>
    <property type="match status" value="1"/>
</dbReference>
<accession>A0ABV7YK21</accession>
<protein>
    <recommendedName>
        <fullName evidence="3">Polysaccharide deacetylase</fullName>
    </recommendedName>
</protein>
<name>A0ABV7YK21_9ACTN</name>
<dbReference type="InterPro" id="IPR011330">
    <property type="entry name" value="Glyco_hydro/deAcase_b/a-brl"/>
</dbReference>
<dbReference type="SUPFAM" id="SSF88713">
    <property type="entry name" value="Glycoside hydrolase/deacetylase"/>
    <property type="match status" value="1"/>
</dbReference>
<dbReference type="Proteomes" id="UP001595699">
    <property type="component" value="Unassembled WGS sequence"/>
</dbReference>
<evidence type="ECO:0000313" key="2">
    <source>
        <dbReference type="Proteomes" id="UP001595699"/>
    </source>
</evidence>
<gene>
    <name evidence="1" type="ORF">ACFOUW_31560</name>
</gene>
<dbReference type="EMBL" id="JBHRZH010000037">
    <property type="protein sequence ID" value="MFC3765407.1"/>
    <property type="molecule type" value="Genomic_DNA"/>
</dbReference>
<organism evidence="1 2">
    <name type="scientific">Tenggerimyces flavus</name>
    <dbReference type="NCBI Taxonomy" id="1708749"/>
    <lineage>
        <taxon>Bacteria</taxon>
        <taxon>Bacillati</taxon>
        <taxon>Actinomycetota</taxon>
        <taxon>Actinomycetes</taxon>
        <taxon>Propionibacteriales</taxon>
        <taxon>Nocardioidaceae</taxon>
        <taxon>Tenggerimyces</taxon>
    </lineage>
</organism>
<evidence type="ECO:0000313" key="1">
    <source>
        <dbReference type="EMBL" id="MFC3765407.1"/>
    </source>
</evidence>
<proteinExistence type="predicted"/>